<sequence>MNSIDKLISLAGVRGCLDLRCQLQGDWALDHPQENVGVAPYHLVLSGDCLAELPDGRSLRLQAGDILVLPGGGTHLLRSQGQRVAPTATRISRGGLLPVHRLGGEQADLDILCGRFHYQRESMLFAALPEHLLISSRELHANGQLAALVSLLRVEADGDQAGARFLVDALSSALFTLILRAYLQQQAPASGTLALLADKRLSRAWQAMLDEPAHEWTIDALAALANMSRATFMRAFAAVAGASPWVLLTRVRMELAYGLLSHSHLGLSDIAVQVGYQSQAAFSKKFKEIYGQAPGRLRRAGG</sequence>
<dbReference type="EMBL" id="JXDG01000126">
    <property type="protein sequence ID" value="KIH80419.1"/>
    <property type="molecule type" value="Genomic_DNA"/>
</dbReference>
<dbReference type="GO" id="GO:0043565">
    <property type="term" value="F:sequence-specific DNA binding"/>
    <property type="evidence" value="ECO:0007669"/>
    <property type="project" value="InterPro"/>
</dbReference>
<dbReference type="GO" id="GO:0003700">
    <property type="term" value="F:DNA-binding transcription factor activity"/>
    <property type="evidence" value="ECO:0007669"/>
    <property type="project" value="InterPro"/>
</dbReference>
<evidence type="ECO:0000259" key="5">
    <source>
        <dbReference type="PROSITE" id="PS01124"/>
    </source>
</evidence>
<dbReference type="STRING" id="226910.UCMB321_5764"/>
<keyword evidence="2" id="KW-0238">DNA-binding</keyword>
<proteinExistence type="predicted"/>
<dbReference type="Pfam" id="PF12833">
    <property type="entry name" value="HTH_18"/>
    <property type="match status" value="1"/>
</dbReference>
<dbReference type="SUPFAM" id="SSF51182">
    <property type="entry name" value="RmlC-like cupins"/>
    <property type="match status" value="1"/>
</dbReference>
<keyword evidence="7" id="KW-1185">Reference proteome</keyword>
<keyword evidence="1" id="KW-0805">Transcription regulation</keyword>
<comment type="function">
    <text evidence="4">Regulatory protein of the TOL plasmid xyl operons. XylS activates the xylXYZLTEGFJQKIH operon required for the degradation of toluene, m-xylene and p-xylene.</text>
</comment>
<dbReference type="InterPro" id="IPR032783">
    <property type="entry name" value="AraC_lig"/>
</dbReference>
<dbReference type="PROSITE" id="PS01124">
    <property type="entry name" value="HTH_ARAC_FAMILY_2"/>
    <property type="match status" value="1"/>
</dbReference>
<dbReference type="PRINTS" id="PR00032">
    <property type="entry name" value="HTHARAC"/>
</dbReference>
<dbReference type="InterPro" id="IPR009057">
    <property type="entry name" value="Homeodomain-like_sf"/>
</dbReference>
<evidence type="ECO:0000256" key="3">
    <source>
        <dbReference type="ARBA" id="ARBA00023163"/>
    </source>
</evidence>
<dbReference type="PANTHER" id="PTHR46796:SF7">
    <property type="entry name" value="ARAC FAMILY TRANSCRIPTIONAL REGULATOR"/>
    <property type="match status" value="1"/>
</dbReference>
<dbReference type="InterPro" id="IPR011051">
    <property type="entry name" value="RmlC_Cupin_sf"/>
</dbReference>
<organism evidence="6 7">
    <name type="scientific">Pseudomonas batumici</name>
    <dbReference type="NCBI Taxonomy" id="226910"/>
    <lineage>
        <taxon>Bacteria</taxon>
        <taxon>Pseudomonadati</taxon>
        <taxon>Pseudomonadota</taxon>
        <taxon>Gammaproteobacteria</taxon>
        <taxon>Pseudomonadales</taxon>
        <taxon>Pseudomonadaceae</taxon>
        <taxon>Pseudomonas</taxon>
    </lineage>
</organism>
<dbReference type="PATRIC" id="fig|226910.6.peg.5750"/>
<dbReference type="Pfam" id="PF12852">
    <property type="entry name" value="Cupin_6"/>
    <property type="match status" value="1"/>
</dbReference>
<dbReference type="InterPro" id="IPR018060">
    <property type="entry name" value="HTH_AraC"/>
</dbReference>
<dbReference type="CDD" id="cd06995">
    <property type="entry name" value="cupin_YkgD-like_N"/>
    <property type="match status" value="1"/>
</dbReference>
<dbReference type="RefSeq" id="WP_040072093.1">
    <property type="nucleotide sequence ID" value="NZ_JXDG01000126.1"/>
</dbReference>
<gene>
    <name evidence="6" type="ORF">UCMB321_5764</name>
</gene>
<feature type="domain" description="HTH araC/xylS-type" evidence="5">
    <location>
        <begin position="202"/>
        <end position="300"/>
    </location>
</feature>
<dbReference type="OrthoDB" id="9783876at2"/>
<evidence type="ECO:0000313" key="6">
    <source>
        <dbReference type="EMBL" id="KIH80419.1"/>
    </source>
</evidence>
<dbReference type="Proteomes" id="UP000031535">
    <property type="component" value="Unassembled WGS sequence"/>
</dbReference>
<dbReference type="SMART" id="SM00342">
    <property type="entry name" value="HTH_ARAC"/>
    <property type="match status" value="1"/>
</dbReference>
<evidence type="ECO:0000256" key="1">
    <source>
        <dbReference type="ARBA" id="ARBA00023015"/>
    </source>
</evidence>
<evidence type="ECO:0000256" key="4">
    <source>
        <dbReference type="ARBA" id="ARBA00037345"/>
    </source>
</evidence>
<protein>
    <submittedName>
        <fullName evidence="6">Transcriptional regulator, AraC family</fullName>
    </submittedName>
</protein>
<evidence type="ECO:0000256" key="2">
    <source>
        <dbReference type="ARBA" id="ARBA00023125"/>
    </source>
</evidence>
<name>A0A0C2E3U7_9PSED</name>
<reference evidence="6 7" key="1">
    <citation type="submission" date="2015-01" db="EMBL/GenBank/DDBJ databases">
        <title>Complete genome of Pseudomonas batumici UCM B-321 producer of the batumin antibiotic with strong antistaphilococcal and potential anticancer activity.</title>
        <authorList>
            <person name="Klochko V.V."/>
            <person name="Zelena L.B."/>
            <person name="Elena K.A."/>
            <person name="Reva O.N."/>
        </authorList>
    </citation>
    <scope>NUCLEOTIDE SEQUENCE [LARGE SCALE GENOMIC DNA]</scope>
    <source>
        <strain evidence="6 7">UCM B-321</strain>
    </source>
</reference>
<dbReference type="AlphaFoldDB" id="A0A0C2E3U7"/>
<dbReference type="InterPro" id="IPR020449">
    <property type="entry name" value="Tscrpt_reg_AraC-type_HTH"/>
</dbReference>
<keyword evidence="3" id="KW-0804">Transcription</keyword>
<dbReference type="PANTHER" id="PTHR46796">
    <property type="entry name" value="HTH-TYPE TRANSCRIPTIONAL ACTIVATOR RHAS-RELATED"/>
    <property type="match status" value="1"/>
</dbReference>
<dbReference type="SUPFAM" id="SSF46689">
    <property type="entry name" value="Homeodomain-like"/>
    <property type="match status" value="2"/>
</dbReference>
<evidence type="ECO:0000313" key="7">
    <source>
        <dbReference type="Proteomes" id="UP000031535"/>
    </source>
</evidence>
<dbReference type="Gene3D" id="1.10.10.60">
    <property type="entry name" value="Homeodomain-like"/>
    <property type="match status" value="2"/>
</dbReference>
<comment type="caution">
    <text evidence="6">The sequence shown here is derived from an EMBL/GenBank/DDBJ whole genome shotgun (WGS) entry which is preliminary data.</text>
</comment>
<accession>A0A0C2E3U7</accession>
<dbReference type="InterPro" id="IPR050204">
    <property type="entry name" value="AraC_XylS_family_regulators"/>
</dbReference>